<sequence length="91" mass="9764">VPENDDVQVVELQVPSSTAESSAPRSPSPAYSTHTVNNDDIIESEPILEHLKDTDSTDNDELTDNGNTRIPILGSIKRQVAPVSLPIVTDG</sequence>
<name>A0ACA9P551_9GLOM</name>
<accession>A0ACA9P551</accession>
<gene>
    <name evidence="1" type="ORF">SCALOS_LOCUS10194</name>
</gene>
<evidence type="ECO:0000313" key="1">
    <source>
        <dbReference type="EMBL" id="CAG8692714.1"/>
    </source>
</evidence>
<organism evidence="1 2">
    <name type="scientific">Scutellospora calospora</name>
    <dbReference type="NCBI Taxonomy" id="85575"/>
    <lineage>
        <taxon>Eukaryota</taxon>
        <taxon>Fungi</taxon>
        <taxon>Fungi incertae sedis</taxon>
        <taxon>Mucoromycota</taxon>
        <taxon>Glomeromycotina</taxon>
        <taxon>Glomeromycetes</taxon>
        <taxon>Diversisporales</taxon>
        <taxon>Gigasporaceae</taxon>
        <taxon>Scutellospora</taxon>
    </lineage>
</organism>
<comment type="caution">
    <text evidence="1">The sequence shown here is derived from an EMBL/GenBank/DDBJ whole genome shotgun (WGS) entry which is preliminary data.</text>
</comment>
<keyword evidence="2" id="KW-1185">Reference proteome</keyword>
<reference evidence="1" key="1">
    <citation type="submission" date="2021-06" db="EMBL/GenBank/DDBJ databases">
        <authorList>
            <person name="Kallberg Y."/>
            <person name="Tangrot J."/>
            <person name="Rosling A."/>
        </authorList>
    </citation>
    <scope>NUCLEOTIDE SEQUENCE</scope>
    <source>
        <strain evidence="1">AU212A</strain>
    </source>
</reference>
<dbReference type="EMBL" id="CAJVPM010036447">
    <property type="protein sequence ID" value="CAG8692714.1"/>
    <property type="molecule type" value="Genomic_DNA"/>
</dbReference>
<evidence type="ECO:0000313" key="2">
    <source>
        <dbReference type="Proteomes" id="UP000789860"/>
    </source>
</evidence>
<dbReference type="Proteomes" id="UP000789860">
    <property type="component" value="Unassembled WGS sequence"/>
</dbReference>
<feature type="non-terminal residue" evidence="1">
    <location>
        <position position="1"/>
    </location>
</feature>
<feature type="non-terminal residue" evidence="1">
    <location>
        <position position="91"/>
    </location>
</feature>
<proteinExistence type="predicted"/>
<protein>
    <submittedName>
        <fullName evidence="1">8738_t:CDS:1</fullName>
    </submittedName>
</protein>